<proteinExistence type="predicted"/>
<feature type="compositionally biased region" description="Polar residues" evidence="1">
    <location>
        <begin position="384"/>
        <end position="393"/>
    </location>
</feature>
<reference evidence="4" key="1">
    <citation type="journal article" date="2023" name="bioRxiv">
        <title>Improved chromosome-level genome assembly for marigold (Tagetes erecta).</title>
        <authorList>
            <person name="Jiang F."/>
            <person name="Yuan L."/>
            <person name="Wang S."/>
            <person name="Wang H."/>
            <person name="Xu D."/>
            <person name="Wang A."/>
            <person name="Fan W."/>
        </authorList>
    </citation>
    <scope>NUCLEOTIDE SEQUENCE</scope>
    <source>
        <strain evidence="4">WSJ</strain>
        <tissue evidence="4">Leaf</tissue>
    </source>
</reference>
<sequence>MVIISPSLYFIEKKKPFTPSSRSITTTTFESLTFRSSTTTTTTMATKSSKPAAAAKASPFSSHLATVELKQRILNSLSKLSDRDTHQIAMTDLETIIKTISPDSITLILNSLFDATNDTTINKPTIKKEAIRLFSFVCATHTHPTSTHLPKIVTHIVKRLKDPDSGVKDSICETIGHLSCLYLKGERDLNHLVCLFVKPLFEAMSEPNKWVQAGAAMCLVRVVDMAHDPPVLAFQKLCGRICKFLKSPNFLANDALLPVVSSLAQVGAISPQFWEPLVQSIHDCLSSVDWSTRKAAADTLNALALHSSNLIREKPTSTITILEACRFDKIKPVRDSITEALQLWKFVAGDHEDDKAVDQNRDSEPATLSRKNHPKLDDKRVLTPVQNGQNVSEKPTVLKKKGPPLSDKELNPEFFQRLSRRVSGEVEVIVNGKCINLLNEEKSQVNDDNDAEKSKSNQPDGEVNLQDCKLEKGGGGPFSRRREFDNKGNLLGIQRQLLHLEKQQARLMNMLQAFKGGSHDGMVTLENRVCGLERTVDDMARNLSVSLNTLRSSYTNAFHESSERPFGKYNGFSHYHTHGPNTQMTSRRAVNNRLLKRSGPTRFVEGPTARSVWKASKDYATLEAIRGGRATLDMSAQVLGNENIRQNHDINMAFGEVLSTGDDFSLVKLMDKTGPVIHWLSDDVANEVLCAVAQFLLEPNLFDICLSWIQQLLDMITENGKDFLEIPVGLRMEILGNLREASSSFDPPENWKGLMPDQVLLQLALAWDINLQQLQKQ</sequence>
<keyword evidence="5" id="KW-1185">Reference proteome</keyword>
<comment type="caution">
    <text evidence="4">The sequence shown here is derived from an EMBL/GenBank/DDBJ whole genome shotgun (WGS) entry which is preliminary data.</text>
</comment>
<feature type="region of interest" description="Disordered" evidence="1">
    <location>
        <begin position="354"/>
        <end position="409"/>
    </location>
</feature>
<dbReference type="InterPro" id="IPR016024">
    <property type="entry name" value="ARM-type_fold"/>
</dbReference>
<evidence type="ECO:0000259" key="3">
    <source>
        <dbReference type="Pfam" id="PF24714"/>
    </source>
</evidence>
<gene>
    <name evidence="4" type="ORF">QVD17_01401</name>
</gene>
<evidence type="ECO:0000256" key="1">
    <source>
        <dbReference type="SAM" id="MobiDB-lite"/>
    </source>
</evidence>
<feature type="compositionally biased region" description="Basic and acidic residues" evidence="1">
    <location>
        <begin position="444"/>
        <end position="455"/>
    </location>
</feature>
<dbReference type="InterPro" id="IPR033337">
    <property type="entry name" value="TORTIFOLIA1/SINE1-2"/>
</dbReference>
<dbReference type="Pfam" id="PF24714">
    <property type="entry name" value="TOR1L1_N"/>
    <property type="match status" value="1"/>
</dbReference>
<dbReference type="InterPro" id="IPR057599">
    <property type="entry name" value="TORTIFOLIA1/TORL1-2_C"/>
</dbReference>
<dbReference type="InterPro" id="IPR011989">
    <property type="entry name" value="ARM-like"/>
</dbReference>
<feature type="compositionally biased region" description="Basic and acidic residues" evidence="1">
    <location>
        <begin position="354"/>
        <end position="364"/>
    </location>
</feature>
<dbReference type="Gene3D" id="1.25.10.10">
    <property type="entry name" value="Leucine-rich Repeat Variant"/>
    <property type="match status" value="1"/>
</dbReference>
<dbReference type="GO" id="GO:0010005">
    <property type="term" value="C:cortical microtubule, transverse to long axis"/>
    <property type="evidence" value="ECO:0007669"/>
    <property type="project" value="TreeGrafter"/>
</dbReference>
<evidence type="ECO:0000259" key="2">
    <source>
        <dbReference type="Pfam" id="PF24713"/>
    </source>
</evidence>
<dbReference type="Proteomes" id="UP001229421">
    <property type="component" value="Unassembled WGS sequence"/>
</dbReference>
<protein>
    <recommendedName>
        <fullName evidence="6">TOG domain-containing protein</fullName>
    </recommendedName>
</protein>
<dbReference type="SUPFAM" id="SSF48371">
    <property type="entry name" value="ARM repeat"/>
    <property type="match status" value="1"/>
</dbReference>
<dbReference type="AlphaFoldDB" id="A0AAD8L4V0"/>
<feature type="region of interest" description="Disordered" evidence="1">
    <location>
        <begin position="444"/>
        <end position="481"/>
    </location>
</feature>
<feature type="domain" description="TORTIFOLIA1/TORL1-2 C-terminal" evidence="2">
    <location>
        <begin position="646"/>
        <end position="767"/>
    </location>
</feature>
<organism evidence="4 5">
    <name type="scientific">Tagetes erecta</name>
    <name type="common">African marigold</name>
    <dbReference type="NCBI Taxonomy" id="13708"/>
    <lineage>
        <taxon>Eukaryota</taxon>
        <taxon>Viridiplantae</taxon>
        <taxon>Streptophyta</taxon>
        <taxon>Embryophyta</taxon>
        <taxon>Tracheophyta</taxon>
        <taxon>Spermatophyta</taxon>
        <taxon>Magnoliopsida</taxon>
        <taxon>eudicotyledons</taxon>
        <taxon>Gunneridae</taxon>
        <taxon>Pentapetalae</taxon>
        <taxon>asterids</taxon>
        <taxon>campanulids</taxon>
        <taxon>Asterales</taxon>
        <taxon>Asteraceae</taxon>
        <taxon>Asteroideae</taxon>
        <taxon>Heliantheae alliance</taxon>
        <taxon>Tageteae</taxon>
        <taxon>Tagetes</taxon>
    </lineage>
</organism>
<dbReference type="PANTHER" id="PTHR31355">
    <property type="entry name" value="MICROTUBULE-ASSOCIATED PROTEIN TORTIFOLIA1"/>
    <property type="match status" value="1"/>
</dbReference>
<dbReference type="GO" id="GO:0008017">
    <property type="term" value="F:microtubule binding"/>
    <property type="evidence" value="ECO:0007669"/>
    <property type="project" value="InterPro"/>
</dbReference>
<dbReference type="GO" id="GO:0009826">
    <property type="term" value="P:unidimensional cell growth"/>
    <property type="evidence" value="ECO:0007669"/>
    <property type="project" value="TreeGrafter"/>
</dbReference>
<feature type="domain" description="TORTIFOLIA1/SINE1-2 N-terminal" evidence="3">
    <location>
        <begin position="67"/>
        <end position="345"/>
    </location>
</feature>
<dbReference type="InterPro" id="IPR057600">
    <property type="entry name" value="TORTIFOLIA1/SINE1-2_N"/>
</dbReference>
<dbReference type="Pfam" id="PF24713">
    <property type="entry name" value="TOR1L1_C"/>
    <property type="match status" value="1"/>
</dbReference>
<dbReference type="GO" id="GO:0010031">
    <property type="term" value="P:circumnutation"/>
    <property type="evidence" value="ECO:0007669"/>
    <property type="project" value="TreeGrafter"/>
</dbReference>
<evidence type="ECO:0000313" key="5">
    <source>
        <dbReference type="Proteomes" id="UP001229421"/>
    </source>
</evidence>
<evidence type="ECO:0008006" key="6">
    <source>
        <dbReference type="Google" id="ProtNLM"/>
    </source>
</evidence>
<name>A0AAD8L4V0_TARER</name>
<dbReference type="PANTHER" id="PTHR31355:SF7">
    <property type="entry name" value="MICROTUBULE-ASSOCIATED PROTEIN TORTIFOLIA1"/>
    <property type="match status" value="1"/>
</dbReference>
<dbReference type="EMBL" id="JAUHHV010000001">
    <property type="protein sequence ID" value="KAK1435635.1"/>
    <property type="molecule type" value="Genomic_DNA"/>
</dbReference>
<accession>A0AAD8L4V0</accession>
<evidence type="ECO:0000313" key="4">
    <source>
        <dbReference type="EMBL" id="KAK1435635.1"/>
    </source>
</evidence>